<evidence type="ECO:0000313" key="4">
    <source>
        <dbReference type="Proteomes" id="UP000792457"/>
    </source>
</evidence>
<protein>
    <recommendedName>
        <fullName evidence="5">NADH dehydrogenase [ubiquinone] 1 alpha subcomplex assembly factor 5</fullName>
    </recommendedName>
</protein>
<reference evidence="3" key="1">
    <citation type="submission" date="2013-04" db="EMBL/GenBank/DDBJ databases">
        <authorList>
            <person name="Qu J."/>
            <person name="Murali S.C."/>
            <person name="Bandaranaike D."/>
            <person name="Bellair M."/>
            <person name="Blankenburg K."/>
            <person name="Chao H."/>
            <person name="Dinh H."/>
            <person name="Doddapaneni H."/>
            <person name="Downs B."/>
            <person name="Dugan-Rocha S."/>
            <person name="Elkadiri S."/>
            <person name="Gnanaolivu R.D."/>
            <person name="Hernandez B."/>
            <person name="Javaid M."/>
            <person name="Jayaseelan J.C."/>
            <person name="Lee S."/>
            <person name="Li M."/>
            <person name="Ming W."/>
            <person name="Munidasa M."/>
            <person name="Muniz J."/>
            <person name="Nguyen L."/>
            <person name="Ongeri F."/>
            <person name="Osuji N."/>
            <person name="Pu L.-L."/>
            <person name="Puazo M."/>
            <person name="Qu C."/>
            <person name="Quiroz J."/>
            <person name="Raj R."/>
            <person name="Weissenberger G."/>
            <person name="Xin Y."/>
            <person name="Zou X."/>
            <person name="Han Y."/>
            <person name="Richards S."/>
            <person name="Worley K."/>
            <person name="Muzny D."/>
            <person name="Gibbs R."/>
        </authorList>
    </citation>
    <scope>NUCLEOTIDE SEQUENCE</scope>
    <source>
        <strain evidence="3">Sampled in the wild</strain>
    </source>
</reference>
<dbReference type="GO" id="GO:0032981">
    <property type="term" value="P:mitochondrial respiratory chain complex I assembly"/>
    <property type="evidence" value="ECO:0007669"/>
    <property type="project" value="TreeGrafter"/>
</dbReference>
<dbReference type="Proteomes" id="UP000792457">
    <property type="component" value="Unassembled WGS sequence"/>
</dbReference>
<keyword evidence="1" id="KW-0489">Methyltransferase</keyword>
<dbReference type="GO" id="GO:0008168">
    <property type="term" value="F:methyltransferase activity"/>
    <property type="evidence" value="ECO:0007669"/>
    <property type="project" value="UniProtKB-KW"/>
</dbReference>
<proteinExistence type="predicted"/>
<dbReference type="EMBL" id="KZ309055">
    <property type="protein sequence ID" value="KAG8236642.1"/>
    <property type="molecule type" value="Genomic_DNA"/>
</dbReference>
<dbReference type="CDD" id="cd02440">
    <property type="entry name" value="AdoMet_MTases"/>
    <property type="match status" value="1"/>
</dbReference>
<organism evidence="3 4">
    <name type="scientific">Ladona fulva</name>
    <name type="common">Scarce chaser dragonfly</name>
    <name type="synonym">Libellula fulva</name>
    <dbReference type="NCBI Taxonomy" id="123851"/>
    <lineage>
        <taxon>Eukaryota</taxon>
        <taxon>Metazoa</taxon>
        <taxon>Ecdysozoa</taxon>
        <taxon>Arthropoda</taxon>
        <taxon>Hexapoda</taxon>
        <taxon>Insecta</taxon>
        <taxon>Pterygota</taxon>
        <taxon>Palaeoptera</taxon>
        <taxon>Odonata</taxon>
        <taxon>Epiprocta</taxon>
        <taxon>Anisoptera</taxon>
        <taxon>Libelluloidea</taxon>
        <taxon>Libellulidae</taxon>
        <taxon>Ladona</taxon>
    </lineage>
</organism>
<dbReference type="GO" id="GO:0005739">
    <property type="term" value="C:mitochondrion"/>
    <property type="evidence" value="ECO:0007669"/>
    <property type="project" value="TreeGrafter"/>
</dbReference>
<accession>A0A8K0KKC0</accession>
<sequence length="334" mass="37991">MSSEAERFWNPTNFTRNNFSSSSVVIFDRKAKLLQRERAANLQEVHLYDYIKEEIGFRLADRIKDIKRKFNRVVDLGCGRGHASKNISPDSVKELICSEMSPTWLEQVTCNEGMKVSKEVLDEECPKFEENSIDLIMSNLSLHWVNDLPGLFEKVRTSLVKDGVFMASVFGGETLYELRSSLQLADLERRGGLAPHISPFIDVRDIGGLLNRAGFTMLTVDTDEMVIGYPSMFELMWDLKGMGENNAAFNRPLHLGRDVSIAADAIYKRLYGREDGSIPATFQIFYFIGWKPDASQPKPLKRGTGQISLKDLHRLDEIVKDKKEISLEDENTKK</sequence>
<keyword evidence="2" id="KW-0808">Transferase</keyword>
<dbReference type="PANTHER" id="PTHR13090">
    <property type="entry name" value="ARGININE-HYDROXYLASE NDUFAF5, MITOCHONDRIAL"/>
    <property type="match status" value="1"/>
</dbReference>
<dbReference type="AlphaFoldDB" id="A0A8K0KKC0"/>
<dbReference type="Gene3D" id="3.40.50.150">
    <property type="entry name" value="Vaccinia Virus protein VP39"/>
    <property type="match status" value="1"/>
</dbReference>
<dbReference type="GO" id="GO:0032259">
    <property type="term" value="P:methylation"/>
    <property type="evidence" value="ECO:0007669"/>
    <property type="project" value="UniProtKB-KW"/>
</dbReference>
<keyword evidence="4" id="KW-1185">Reference proteome</keyword>
<evidence type="ECO:0000256" key="2">
    <source>
        <dbReference type="ARBA" id="ARBA00022679"/>
    </source>
</evidence>
<reference evidence="3" key="2">
    <citation type="submission" date="2017-10" db="EMBL/GenBank/DDBJ databases">
        <title>Ladona fulva Genome sequencing and assembly.</title>
        <authorList>
            <person name="Murali S."/>
            <person name="Richards S."/>
            <person name="Bandaranaike D."/>
            <person name="Bellair M."/>
            <person name="Blankenburg K."/>
            <person name="Chao H."/>
            <person name="Dinh H."/>
            <person name="Doddapaneni H."/>
            <person name="Dugan-Rocha S."/>
            <person name="Elkadiri S."/>
            <person name="Gnanaolivu R."/>
            <person name="Hernandez B."/>
            <person name="Skinner E."/>
            <person name="Javaid M."/>
            <person name="Lee S."/>
            <person name="Li M."/>
            <person name="Ming W."/>
            <person name="Munidasa M."/>
            <person name="Muniz J."/>
            <person name="Nguyen L."/>
            <person name="Hughes D."/>
            <person name="Osuji N."/>
            <person name="Pu L.-L."/>
            <person name="Puazo M."/>
            <person name="Qu C."/>
            <person name="Quiroz J."/>
            <person name="Raj R."/>
            <person name="Weissenberger G."/>
            <person name="Xin Y."/>
            <person name="Zou X."/>
            <person name="Han Y."/>
            <person name="Worley K."/>
            <person name="Muzny D."/>
            <person name="Gibbs R."/>
        </authorList>
    </citation>
    <scope>NUCLEOTIDE SEQUENCE</scope>
    <source>
        <strain evidence="3">Sampled in the wild</strain>
    </source>
</reference>
<gene>
    <name evidence="3" type="ORF">J437_LFUL016334</name>
</gene>
<dbReference type="InterPro" id="IPR050602">
    <property type="entry name" value="Malonyl-ACP_OMT"/>
</dbReference>
<dbReference type="PANTHER" id="PTHR13090:SF1">
    <property type="entry name" value="ARGININE-HYDROXYLASE NDUFAF5, MITOCHONDRIAL"/>
    <property type="match status" value="1"/>
</dbReference>
<evidence type="ECO:0008006" key="5">
    <source>
        <dbReference type="Google" id="ProtNLM"/>
    </source>
</evidence>
<dbReference type="OrthoDB" id="16816at2759"/>
<dbReference type="Pfam" id="PF13489">
    <property type="entry name" value="Methyltransf_23"/>
    <property type="match status" value="1"/>
</dbReference>
<dbReference type="InterPro" id="IPR029063">
    <property type="entry name" value="SAM-dependent_MTases_sf"/>
</dbReference>
<evidence type="ECO:0000256" key="1">
    <source>
        <dbReference type="ARBA" id="ARBA00022603"/>
    </source>
</evidence>
<dbReference type="SUPFAM" id="SSF53335">
    <property type="entry name" value="S-adenosyl-L-methionine-dependent methyltransferases"/>
    <property type="match status" value="1"/>
</dbReference>
<evidence type="ECO:0000313" key="3">
    <source>
        <dbReference type="EMBL" id="KAG8236642.1"/>
    </source>
</evidence>
<comment type="caution">
    <text evidence="3">The sequence shown here is derived from an EMBL/GenBank/DDBJ whole genome shotgun (WGS) entry which is preliminary data.</text>
</comment>
<name>A0A8K0KKC0_LADFU</name>